<evidence type="ECO:0000259" key="1">
    <source>
        <dbReference type="Pfam" id="PF07796"/>
    </source>
</evidence>
<accession>A0A3G1KUF5</accession>
<dbReference type="EMBL" id="CP017634">
    <property type="protein sequence ID" value="ATW25815.1"/>
    <property type="molecule type" value="Genomic_DNA"/>
</dbReference>
<feature type="domain" description="DUF1638" evidence="1">
    <location>
        <begin position="28"/>
        <end position="191"/>
    </location>
</feature>
<organism evidence="2 3">
    <name type="scientific">Formimonas warabiya</name>
    <dbReference type="NCBI Taxonomy" id="1761012"/>
    <lineage>
        <taxon>Bacteria</taxon>
        <taxon>Bacillati</taxon>
        <taxon>Bacillota</taxon>
        <taxon>Clostridia</taxon>
        <taxon>Eubacteriales</taxon>
        <taxon>Peptococcaceae</taxon>
        <taxon>Candidatus Formimonas</taxon>
    </lineage>
</organism>
<name>A0A3G1KUF5_FORW1</name>
<evidence type="ECO:0000313" key="3">
    <source>
        <dbReference type="Proteomes" id="UP000323521"/>
    </source>
</evidence>
<dbReference type="Pfam" id="PF07796">
    <property type="entry name" value="DUF1638"/>
    <property type="match status" value="1"/>
</dbReference>
<dbReference type="KEGG" id="fwa:DCMF_14505"/>
<dbReference type="RefSeq" id="WP_214659354.1">
    <property type="nucleotide sequence ID" value="NZ_CP017634.1"/>
</dbReference>
<dbReference type="Proteomes" id="UP000323521">
    <property type="component" value="Chromosome"/>
</dbReference>
<proteinExistence type="predicted"/>
<keyword evidence="3" id="KW-1185">Reference proteome</keyword>
<dbReference type="AlphaFoldDB" id="A0A3G1KUF5"/>
<sequence>MNNTKIFACQTLEDEILEILPGNIDHEFLEYRLHRTPDKLRGQLKKRIEEAEEYDTLLFGYGLCSNGVAGLSSQKHKIVVPRVHDCISLLLGSRNQYDAQFEKHPATIYLSKGWIKQKGDPMSEFYEYCDKYGEDNARWLIEEEYKNYQRVVFIHTVGDCDEDVKYSKEVAGFLKVKFCEVQGSLRYFERLVNGEWDTEFLVIPPGRTISLNHFM</sequence>
<dbReference type="InterPro" id="IPR012437">
    <property type="entry name" value="DUF1638"/>
</dbReference>
<evidence type="ECO:0000313" key="2">
    <source>
        <dbReference type="EMBL" id="ATW25815.1"/>
    </source>
</evidence>
<gene>
    <name evidence="2" type="ORF">DCMF_14505</name>
</gene>
<reference evidence="2 3" key="1">
    <citation type="submission" date="2016-10" db="EMBL/GenBank/DDBJ databases">
        <title>Complete Genome Sequence of Peptococcaceae strain DCMF.</title>
        <authorList>
            <person name="Edwards R.J."/>
            <person name="Holland S.I."/>
            <person name="Deshpande N.P."/>
            <person name="Wong Y.K."/>
            <person name="Ertan H."/>
            <person name="Manefield M."/>
            <person name="Russell T.L."/>
            <person name="Lee M.J."/>
        </authorList>
    </citation>
    <scope>NUCLEOTIDE SEQUENCE [LARGE SCALE GENOMIC DNA]</scope>
    <source>
        <strain evidence="2 3">DCMF</strain>
    </source>
</reference>
<protein>
    <recommendedName>
        <fullName evidence="1">DUF1638 domain-containing protein</fullName>
    </recommendedName>
</protein>